<evidence type="ECO:0000256" key="1">
    <source>
        <dbReference type="SAM" id="MobiDB-lite"/>
    </source>
</evidence>
<organism evidence="2 3">
    <name type="scientific">Mycobacteroides saopaulense</name>
    <dbReference type="NCBI Taxonomy" id="1578165"/>
    <lineage>
        <taxon>Bacteria</taxon>
        <taxon>Bacillati</taxon>
        <taxon>Actinomycetota</taxon>
        <taxon>Actinomycetes</taxon>
        <taxon>Mycobacteriales</taxon>
        <taxon>Mycobacteriaceae</taxon>
        <taxon>Mycobacteroides</taxon>
    </lineage>
</organism>
<comment type="caution">
    <text evidence="2">The sequence shown here is derived from an EMBL/GenBank/DDBJ whole genome shotgun (WGS) entry which is preliminary data.</text>
</comment>
<dbReference type="AlphaFoldDB" id="A0A1X0IMN2"/>
<dbReference type="InterPro" id="IPR036894">
    <property type="entry name" value="YbaB-like_sf"/>
</dbReference>
<dbReference type="Gene3D" id="3.30.1310.10">
    <property type="entry name" value="Nucleoid-associated protein YbaB-like domain"/>
    <property type="match status" value="1"/>
</dbReference>
<dbReference type="Pfam" id="PF02575">
    <property type="entry name" value="YbaB_DNA_bd"/>
    <property type="match status" value="1"/>
</dbReference>
<protein>
    <recommendedName>
        <fullName evidence="4">YbaB/EbfC family DNA-binding protein</fullName>
    </recommendedName>
</protein>
<dbReference type="Proteomes" id="UP000192434">
    <property type="component" value="Unassembled WGS sequence"/>
</dbReference>
<dbReference type="InterPro" id="IPR004401">
    <property type="entry name" value="YbaB/EbfC"/>
</dbReference>
<evidence type="ECO:0000313" key="3">
    <source>
        <dbReference type="Proteomes" id="UP000192434"/>
    </source>
</evidence>
<name>A0A1X0IMN2_9MYCO</name>
<sequence length="141" mass="15015">MSGPGTSLAASLLARVRKQRDLMQSLAEHTAAVSVRVTSRDQSVSAEVDAHGALSGLWLGSSAARLGADVLAKLIVDTAQEAARHAMERHAFLFKEFNARMAELEKTPLTCWDGSTFVPGEDPDAEKDAREVAGSPEDPAK</sequence>
<dbReference type="RefSeq" id="WP_272937568.1">
    <property type="nucleotide sequence ID" value="NZ_MVII01000043.1"/>
</dbReference>
<feature type="region of interest" description="Disordered" evidence="1">
    <location>
        <begin position="112"/>
        <end position="141"/>
    </location>
</feature>
<dbReference type="GO" id="GO:0003677">
    <property type="term" value="F:DNA binding"/>
    <property type="evidence" value="ECO:0007669"/>
    <property type="project" value="InterPro"/>
</dbReference>
<proteinExistence type="predicted"/>
<reference evidence="2 3" key="1">
    <citation type="submission" date="2016-12" db="EMBL/GenBank/DDBJ databases">
        <title>The new phylogeny of genus Mycobacterium.</title>
        <authorList>
            <person name="Tortoli E."/>
            <person name="Trovato A."/>
            <person name="Cirillo D.M."/>
        </authorList>
    </citation>
    <scope>NUCLEOTIDE SEQUENCE [LARGE SCALE GENOMIC DNA]</scope>
    <source>
        <strain evidence="2 3">CCUG 66554</strain>
    </source>
</reference>
<evidence type="ECO:0000313" key="2">
    <source>
        <dbReference type="EMBL" id="ORB48952.1"/>
    </source>
</evidence>
<dbReference type="EMBL" id="MVII01000043">
    <property type="protein sequence ID" value="ORB48952.1"/>
    <property type="molecule type" value="Genomic_DNA"/>
</dbReference>
<evidence type="ECO:0008006" key="4">
    <source>
        <dbReference type="Google" id="ProtNLM"/>
    </source>
</evidence>
<accession>A0A1X0IMN2</accession>
<gene>
    <name evidence="2" type="ORF">BST43_24010</name>
</gene>